<dbReference type="Gene3D" id="3.40.50.300">
    <property type="entry name" value="P-loop containing nucleotide triphosphate hydrolases"/>
    <property type="match status" value="1"/>
</dbReference>
<dbReference type="Proteomes" id="UP000189670">
    <property type="component" value="Unassembled WGS sequence"/>
</dbReference>
<dbReference type="SUPFAM" id="SSF52540">
    <property type="entry name" value="P-loop containing nucleoside triphosphate hydrolases"/>
    <property type="match status" value="1"/>
</dbReference>
<protein>
    <recommendedName>
        <fullName evidence="3">AAA-ATPase</fullName>
    </recommendedName>
</protein>
<accession>A0A1V1P1A8</accession>
<comment type="caution">
    <text evidence="1">The sequence shown here is derived from an EMBL/GenBank/DDBJ whole genome shotgun (WGS) entry which is preliminary data.</text>
</comment>
<proteinExistence type="predicted"/>
<dbReference type="EMBL" id="ATBP01000891">
    <property type="protein sequence ID" value="ETR68610.1"/>
    <property type="molecule type" value="Genomic_DNA"/>
</dbReference>
<dbReference type="InterPro" id="IPR027417">
    <property type="entry name" value="P-loop_NTPase"/>
</dbReference>
<organism evidence="1 2">
    <name type="scientific">Candidatus Magnetoglobus multicellularis str. Araruama</name>
    <dbReference type="NCBI Taxonomy" id="890399"/>
    <lineage>
        <taxon>Bacteria</taxon>
        <taxon>Pseudomonadati</taxon>
        <taxon>Thermodesulfobacteriota</taxon>
        <taxon>Desulfobacteria</taxon>
        <taxon>Desulfobacterales</taxon>
        <taxon>Desulfobacteraceae</taxon>
        <taxon>Candidatus Magnetoglobus</taxon>
    </lineage>
</organism>
<evidence type="ECO:0000313" key="1">
    <source>
        <dbReference type="EMBL" id="ETR68610.1"/>
    </source>
</evidence>
<dbReference type="InterPro" id="IPR026350">
    <property type="entry name" value="GxxExxY"/>
</dbReference>
<name>A0A1V1P1A8_9BACT</name>
<dbReference type="Pfam" id="PF14516">
    <property type="entry name" value="AAA_35"/>
    <property type="match status" value="1"/>
</dbReference>
<evidence type="ECO:0008006" key="3">
    <source>
        <dbReference type="Google" id="ProtNLM"/>
    </source>
</evidence>
<gene>
    <name evidence="1" type="ORF">OMM_04464</name>
</gene>
<dbReference type="Pfam" id="PF13366">
    <property type="entry name" value="PDDEXK_3"/>
    <property type="match status" value="1"/>
</dbReference>
<evidence type="ECO:0000313" key="2">
    <source>
        <dbReference type="Proteomes" id="UP000189670"/>
    </source>
</evidence>
<reference evidence="2" key="1">
    <citation type="submission" date="2012-11" db="EMBL/GenBank/DDBJ databases">
        <authorList>
            <person name="Lucero-Rivera Y.E."/>
            <person name="Tovar-Ramirez D."/>
        </authorList>
    </citation>
    <scope>NUCLEOTIDE SEQUENCE [LARGE SCALE GENOMIC DNA]</scope>
    <source>
        <strain evidence="2">Araruama</strain>
    </source>
</reference>
<sequence length="506" mass="59981">MVDISGKIDQIIRLVEDGEYFAINRPRQFGKTTMLSLLNKQLNLKDDYQTFSISFEGIGDAPFTTEQNFCKAFLRLIARSVRFTVHEIADYFEQASQEVHDFEELSIFISQYVFRLKKHLVLLIDEIDKSSDNQIFLHFLGMLRSKYLLRGTGQDYTFQSVILAGVHDIKTLKTQIRSDDEKKYNSPWNIAIDFEVDLSFNPGEIETMLQDYSQDKNFRFDTRPIAERLYYYTSGYPYLVSKLCKFIDERIIIQRKDNEWSVNDVEIAFKMIVNEAYTTTLFDNLTKNLENNRKLYDNVFNIVINGKRVPFNITVPVINKGYLYGIFAPSSEGCKIHNRIYEQRIYSYMITKLLTSNPEPIFSLQPDYYTDDALNIEVILLRFQNFMKEHYASHDAKFLEREGRLLFLSYLRPIINGKGFDFKEPNVSEERRMDIVITFLDKRYVIELKIWHGLKYHQEGLKQLSRYLDTYSLEVGYLLIYNFNKNKEYKQERIKFENKQIFAVWV</sequence>
<dbReference type="AlphaFoldDB" id="A0A1V1P1A8"/>